<keyword evidence="2" id="KW-1133">Transmembrane helix</keyword>
<dbReference type="Proteomes" id="UP000035721">
    <property type="component" value="Unassembled WGS sequence"/>
</dbReference>
<dbReference type="AlphaFoldDB" id="A0A077M4L9"/>
<keyword evidence="2" id="KW-0812">Transmembrane</keyword>
<feature type="region of interest" description="Disordered" evidence="1">
    <location>
        <begin position="1"/>
        <end position="21"/>
    </location>
</feature>
<feature type="transmembrane region" description="Helical" evidence="2">
    <location>
        <begin position="30"/>
        <end position="51"/>
    </location>
</feature>
<proteinExistence type="predicted"/>
<comment type="caution">
    <text evidence="3">The sequence shown here is derived from an EMBL/GenBank/DDBJ whole genome shotgun (WGS) entry which is preliminary data.</text>
</comment>
<organism evidence="3 4">
    <name type="scientific">Nostocoides japonicum T1-X7</name>
    <dbReference type="NCBI Taxonomy" id="1194083"/>
    <lineage>
        <taxon>Bacteria</taxon>
        <taxon>Bacillati</taxon>
        <taxon>Actinomycetota</taxon>
        <taxon>Actinomycetes</taxon>
        <taxon>Micrococcales</taxon>
        <taxon>Intrasporangiaceae</taxon>
        <taxon>Nostocoides</taxon>
    </lineage>
</organism>
<evidence type="ECO:0000256" key="1">
    <source>
        <dbReference type="SAM" id="MobiDB-lite"/>
    </source>
</evidence>
<evidence type="ECO:0000313" key="3">
    <source>
        <dbReference type="EMBL" id="CCH79065.1"/>
    </source>
</evidence>
<dbReference type="EMBL" id="CAJB01000334">
    <property type="protein sequence ID" value="CCH79065.1"/>
    <property type="molecule type" value="Genomic_DNA"/>
</dbReference>
<sequence length="199" mass="21187">MMSTTTRARHSTGAPQATGPVTVTPAPGRAFRYVCAATRLALGWVFLWAFLDKLLALGFSTGRDAQTDAVDRFGPAAWIHGGSPTLGFLKFGTKGPLADFYQGFAGATWADWLFMVGLAGIGLALVLGIGMRIAAASGALMLVLMWSAALPPDTNPFMDDHLVYALVLVLLALAGAGQTLGLGRWWNHLSLVRRFPILK</sequence>
<name>A0A077M4L9_9MICO</name>
<keyword evidence="2" id="KW-0472">Membrane</keyword>
<gene>
    <name evidence="3" type="ORF">BN12_40035</name>
</gene>
<protein>
    <submittedName>
        <fullName evidence="3">Putative integral membrane protein</fullName>
    </submittedName>
</protein>
<keyword evidence="4" id="KW-1185">Reference proteome</keyword>
<dbReference type="STRING" id="1194083.BN12_40035"/>
<accession>A0A077M4L9</accession>
<evidence type="ECO:0000313" key="4">
    <source>
        <dbReference type="Proteomes" id="UP000035721"/>
    </source>
</evidence>
<reference evidence="3 4" key="1">
    <citation type="journal article" date="2013" name="ISME J.">
        <title>A metabolic model for members of the genus Tetrasphaera involved in enhanced biological phosphorus removal.</title>
        <authorList>
            <person name="Kristiansen R."/>
            <person name="Nguyen H.T.T."/>
            <person name="Saunders A.M."/>
            <person name="Nielsen J.L."/>
            <person name="Wimmer R."/>
            <person name="Le V.Q."/>
            <person name="McIlroy S.J."/>
            <person name="Petrovski S."/>
            <person name="Seviour R.J."/>
            <person name="Calteau A."/>
            <person name="Nielsen K.L."/>
            <person name="Nielsen P.H."/>
        </authorList>
    </citation>
    <scope>NUCLEOTIDE SEQUENCE [LARGE SCALE GENOMIC DNA]</scope>
    <source>
        <strain evidence="3 4">T1-X7</strain>
    </source>
</reference>
<feature type="transmembrane region" description="Helical" evidence="2">
    <location>
        <begin position="109"/>
        <end position="126"/>
    </location>
</feature>
<evidence type="ECO:0000256" key="2">
    <source>
        <dbReference type="SAM" id="Phobius"/>
    </source>
</evidence>
<feature type="transmembrane region" description="Helical" evidence="2">
    <location>
        <begin position="162"/>
        <end position="186"/>
    </location>
</feature>
<feature type="transmembrane region" description="Helical" evidence="2">
    <location>
        <begin position="133"/>
        <end position="150"/>
    </location>
</feature>